<dbReference type="Pfam" id="PF13860">
    <property type="entry name" value="FlgD_ig"/>
    <property type="match status" value="1"/>
</dbReference>
<feature type="region of interest" description="Disordered" evidence="2">
    <location>
        <begin position="64"/>
        <end position="84"/>
    </location>
</feature>
<dbReference type="PANTHER" id="PTHR44103">
    <property type="entry name" value="PROPROTEIN CONVERTASE P"/>
    <property type="match status" value="1"/>
</dbReference>
<dbReference type="Pfam" id="PF13517">
    <property type="entry name" value="FG-GAP_3"/>
    <property type="match status" value="1"/>
</dbReference>
<accession>A0ABY9HKX7</accession>
<dbReference type="Gene3D" id="2.60.40.4070">
    <property type="match status" value="1"/>
</dbReference>
<dbReference type="Proteomes" id="UP001239522">
    <property type="component" value="Chromosome"/>
</dbReference>
<organism evidence="4 5">
    <name type="scientific">Streptomyces castrisilvae</name>
    <dbReference type="NCBI Taxonomy" id="3033811"/>
    <lineage>
        <taxon>Bacteria</taxon>
        <taxon>Bacillati</taxon>
        <taxon>Actinomycetota</taxon>
        <taxon>Actinomycetes</taxon>
        <taxon>Kitasatosporales</taxon>
        <taxon>Streptomycetaceae</taxon>
        <taxon>Streptomyces</taxon>
    </lineage>
</organism>
<dbReference type="InterPro" id="IPR028994">
    <property type="entry name" value="Integrin_alpha_N"/>
</dbReference>
<dbReference type="Gene3D" id="2.130.10.130">
    <property type="entry name" value="Integrin alpha, N-terminal"/>
    <property type="match status" value="1"/>
</dbReference>
<name>A0ABY9HKX7_9ACTN</name>
<keyword evidence="5" id="KW-1185">Reference proteome</keyword>
<dbReference type="EMBL" id="CP120997">
    <property type="protein sequence ID" value="WLQ35205.1"/>
    <property type="molecule type" value="Genomic_DNA"/>
</dbReference>
<keyword evidence="1" id="KW-0732">Signal</keyword>
<evidence type="ECO:0000259" key="3">
    <source>
        <dbReference type="Pfam" id="PF13860"/>
    </source>
</evidence>
<evidence type="ECO:0000256" key="2">
    <source>
        <dbReference type="SAM" id="MobiDB-lite"/>
    </source>
</evidence>
<protein>
    <submittedName>
        <fullName evidence="4">FG-GAP-like repeat-containing protein</fullName>
    </submittedName>
</protein>
<evidence type="ECO:0000313" key="5">
    <source>
        <dbReference type="Proteomes" id="UP001239522"/>
    </source>
</evidence>
<evidence type="ECO:0000256" key="1">
    <source>
        <dbReference type="ARBA" id="ARBA00022729"/>
    </source>
</evidence>
<proteinExistence type="predicted"/>
<gene>
    <name evidence="4" type="ORF">P8A18_18020</name>
</gene>
<dbReference type="InterPro" id="IPR013517">
    <property type="entry name" value="FG-GAP"/>
</dbReference>
<dbReference type="RefSeq" id="WP_306055862.1">
    <property type="nucleotide sequence ID" value="NZ_CP120997.1"/>
</dbReference>
<dbReference type="InterPro" id="IPR025965">
    <property type="entry name" value="FlgD/Vpr_Ig-like"/>
</dbReference>
<dbReference type="PANTHER" id="PTHR44103:SF1">
    <property type="entry name" value="PROPROTEIN CONVERTASE P"/>
    <property type="match status" value="1"/>
</dbReference>
<feature type="compositionally biased region" description="Basic and acidic residues" evidence="2">
    <location>
        <begin position="64"/>
        <end position="80"/>
    </location>
</feature>
<evidence type="ECO:0000313" key="4">
    <source>
        <dbReference type="EMBL" id="WLQ35205.1"/>
    </source>
</evidence>
<reference evidence="4 5" key="1">
    <citation type="submission" date="2023-03" db="EMBL/GenBank/DDBJ databases">
        <title>Isolation and description of six Streptomyces strains from soil environments, able to metabolize different microbial glucans.</title>
        <authorList>
            <person name="Widen T."/>
            <person name="Larsbrink J."/>
        </authorList>
    </citation>
    <scope>NUCLEOTIDE SEQUENCE [LARGE SCALE GENOMIC DNA]</scope>
    <source>
        <strain evidence="4 5">Mut1</strain>
    </source>
</reference>
<sequence length="1037" mass="109398">MATGTAVADTAAETVIVKPGARFVPRETRVLNAGDTGFLTASEGDDGLRWIDYASGKQTVLPDRLPKAPEYDPEAVRPRGDWPTGFGHGSDTVAVYAESPSPHVTLRQGAGGGPVTSIAIPEGQTYVGTYGTTVVTRTGTESAVTGLHLLRTANGEVEDQRLEGLPEGWNLSVSDGDARSVVVRGISWEGTTMAQGWWLLDLASGTLQALDKHASDVTLGTDTVLQVGSYAAQLFDREDLSAEPRSFDLRNYAHDSTFRMLGNSLVGVAPVNTGNNEYRGDNLVRISDDGRTTGNLLAVAHPDLARTPDGSLLVAGAETRTAEGPLDWGYYRFTEAADGTVKRTRVADIEDMPARPAGIALGSGILTTADDSRLFQPGTYIGAYRSTWLKTTGRPDEVRTTVDGLTSGRDADCGWGGDDPYCVTMFASGDGLHGREEGTERGQTMLFRNGAEEWGPQLTTGLMTPQLIDLSGRFGVVNEASGAGQKVVEFQGSTDSGKVLETRSQTVAALWGNTLWSNLPGSPTVASKTLTTGAAGASFTTPNQCVPTELQAVGRWVHWLCRDGGWVKGAGVYDRQTGRFVTAPDDDTLLADGYFVTHEEGGGLTLFDLHNGLPAGGTYADLPQRTLVDAADLGRSTVRRSGWTVDRFGGHVAYTGDDRRVRIVPTGIPASALTVIDAEAPGGSLDLRASAPHWQGSWWLSKPAASWQLTLRNTASGAAVRTLSGGEARGLVTASWDGRTAAGAYAPNGAYTWTLTAAPADGVGAALTTSGTVELTGGAAVARDFVGNDGFGDLLAFTSAGTADWRAGTGTGTGRVEDKVSATGWTGDNTVTAAVPFEDIDGDRCNDVLVRTKAGELRAYKPACGAAFKPSTPYTRIGAGWNMFDALTSPGDMTGDGHADLLGRTPEGDLYFYRGRGNGLFEPRVKIGYSWHGYLLAGMGDLDGDGNGDLLARDRSGLVWRYPSTGNGTLGTRVQVGYGWTMYDTMVGSGDLNGDGRADLLARDASGVLWSYRGDGKGALAARVKVGGSWQMYQHLF</sequence>
<feature type="domain" description="FlgD/Vpr Ig-like" evidence="3">
    <location>
        <begin position="697"/>
        <end position="758"/>
    </location>
</feature>
<dbReference type="SUPFAM" id="SSF69318">
    <property type="entry name" value="Integrin alpha N-terminal domain"/>
    <property type="match status" value="1"/>
</dbReference>